<accession>A0ABW5A3R6</accession>
<proteinExistence type="predicted"/>
<evidence type="ECO:0000313" key="1">
    <source>
        <dbReference type="EMBL" id="MFD2172216.1"/>
    </source>
</evidence>
<sequence>MIEVVAVPDADEREKQVRFWKKRLRISPVYLDPPNCEMTVLENEACTVDLRSPCTI</sequence>
<dbReference type="EMBL" id="JBHUIO010000019">
    <property type="protein sequence ID" value="MFD2172216.1"/>
    <property type="molecule type" value="Genomic_DNA"/>
</dbReference>
<organism evidence="1 2">
    <name type="scientific">Tumebacillus lipolyticus</name>
    <dbReference type="NCBI Taxonomy" id="1280370"/>
    <lineage>
        <taxon>Bacteria</taxon>
        <taxon>Bacillati</taxon>
        <taxon>Bacillota</taxon>
        <taxon>Bacilli</taxon>
        <taxon>Bacillales</taxon>
        <taxon>Alicyclobacillaceae</taxon>
        <taxon>Tumebacillus</taxon>
    </lineage>
</organism>
<name>A0ABW5A3R6_9BACL</name>
<dbReference type="Proteomes" id="UP001597343">
    <property type="component" value="Unassembled WGS sequence"/>
</dbReference>
<comment type="caution">
    <text evidence="1">The sequence shown here is derived from an EMBL/GenBank/DDBJ whole genome shotgun (WGS) entry which is preliminary data.</text>
</comment>
<dbReference type="RefSeq" id="WP_386049605.1">
    <property type="nucleotide sequence ID" value="NZ_JBHUIO010000019.1"/>
</dbReference>
<gene>
    <name evidence="1" type="ORF">ACFSOY_19910</name>
</gene>
<reference evidence="2" key="1">
    <citation type="journal article" date="2019" name="Int. J. Syst. Evol. Microbiol.">
        <title>The Global Catalogue of Microorganisms (GCM) 10K type strain sequencing project: providing services to taxonomists for standard genome sequencing and annotation.</title>
        <authorList>
            <consortium name="The Broad Institute Genomics Platform"/>
            <consortium name="The Broad Institute Genome Sequencing Center for Infectious Disease"/>
            <person name="Wu L."/>
            <person name="Ma J."/>
        </authorList>
    </citation>
    <scope>NUCLEOTIDE SEQUENCE [LARGE SCALE GENOMIC DNA]</scope>
    <source>
        <strain evidence="2">CGMCC 1.13574</strain>
    </source>
</reference>
<evidence type="ECO:0000313" key="2">
    <source>
        <dbReference type="Proteomes" id="UP001597343"/>
    </source>
</evidence>
<protein>
    <submittedName>
        <fullName evidence="1">Uncharacterized protein</fullName>
    </submittedName>
</protein>
<keyword evidence="2" id="KW-1185">Reference proteome</keyword>